<keyword evidence="2" id="KW-0819">tRNA processing</keyword>
<evidence type="ECO:0000313" key="5">
    <source>
        <dbReference type="EMBL" id="KAK0633857.1"/>
    </source>
</evidence>
<dbReference type="InterPro" id="IPR036882">
    <property type="entry name" value="Alba-like_dom_sf"/>
</dbReference>
<dbReference type="GO" id="GO:0005655">
    <property type="term" value="C:nucleolar ribonuclease P complex"/>
    <property type="evidence" value="ECO:0007669"/>
    <property type="project" value="InterPro"/>
</dbReference>
<dbReference type="PANTHER" id="PTHR28256">
    <property type="entry name" value="RIBONUCLEASES P/MRP PROTEIN SUBUNIT POP7"/>
    <property type="match status" value="1"/>
</dbReference>
<proteinExistence type="predicted"/>
<dbReference type="GO" id="GO:0001682">
    <property type="term" value="P:tRNA 5'-leader removal"/>
    <property type="evidence" value="ECO:0007669"/>
    <property type="project" value="InterPro"/>
</dbReference>
<comment type="caution">
    <text evidence="5">The sequence shown here is derived from an EMBL/GenBank/DDBJ whole genome shotgun (WGS) entry which is preliminary data.</text>
</comment>
<dbReference type="GO" id="GO:0000171">
    <property type="term" value="F:ribonuclease MRP activity"/>
    <property type="evidence" value="ECO:0007669"/>
    <property type="project" value="TreeGrafter"/>
</dbReference>
<protein>
    <submittedName>
        <fullName evidence="5">Rpp20 subunit of nuclear RNase MRP and P-domain-containing protein</fullName>
    </submittedName>
</protein>
<dbReference type="GO" id="GO:0004526">
    <property type="term" value="F:ribonuclease P activity"/>
    <property type="evidence" value="ECO:0007669"/>
    <property type="project" value="TreeGrafter"/>
</dbReference>
<comment type="subcellular location">
    <subcellularLocation>
        <location evidence="1">Nucleus</location>
    </subcellularLocation>
</comment>
<keyword evidence="3" id="KW-0539">Nucleus</keyword>
<name>A0AA39XH12_9PEZI</name>
<dbReference type="InterPro" id="IPR014612">
    <property type="entry name" value="Pop7/Rpp20"/>
</dbReference>
<dbReference type="InterPro" id="IPR020241">
    <property type="entry name" value="RNase_P/MRP_Pop7_fungi"/>
</dbReference>
<feature type="compositionally biased region" description="Polar residues" evidence="4">
    <location>
        <begin position="1"/>
        <end position="11"/>
    </location>
</feature>
<evidence type="ECO:0000256" key="4">
    <source>
        <dbReference type="SAM" id="MobiDB-lite"/>
    </source>
</evidence>
<keyword evidence="6" id="KW-1185">Reference proteome</keyword>
<dbReference type="EMBL" id="JAULSU010000001">
    <property type="protein sequence ID" value="KAK0633857.1"/>
    <property type="molecule type" value="Genomic_DNA"/>
</dbReference>
<sequence length="202" mass="22109">MSSAQISQRQQGRLLVNKPESKHLPIPQGAKLNKRPLPNLPIVRQSRNATASDAPTADLDGYQMPPRAAHTTVIKVTAKTPFMAIIKRAQKALDNGPQKTKGLPLTSRIAALGVNSGGSKDQSQGVTTDALDDVVLIATGKAIQRAFEAAFFLRRNKELLVTFRTRTVSAIDDIMMDDDEADVEDQVRVRQISCVEIGVRWK</sequence>
<evidence type="ECO:0000256" key="3">
    <source>
        <dbReference type="ARBA" id="ARBA00023242"/>
    </source>
</evidence>
<dbReference type="GO" id="GO:0003723">
    <property type="term" value="F:RNA binding"/>
    <property type="evidence" value="ECO:0007669"/>
    <property type="project" value="TreeGrafter"/>
</dbReference>
<dbReference type="Gene3D" id="3.30.110.20">
    <property type="entry name" value="Alba-like domain"/>
    <property type="match status" value="1"/>
</dbReference>
<feature type="region of interest" description="Disordered" evidence="4">
    <location>
        <begin position="45"/>
        <end position="64"/>
    </location>
</feature>
<reference evidence="5" key="1">
    <citation type="submission" date="2023-06" db="EMBL/GenBank/DDBJ databases">
        <title>Genome-scale phylogeny and comparative genomics of the fungal order Sordariales.</title>
        <authorList>
            <consortium name="Lawrence Berkeley National Laboratory"/>
            <person name="Hensen N."/>
            <person name="Bonometti L."/>
            <person name="Westerberg I."/>
            <person name="Brannstrom I.O."/>
            <person name="Guillou S."/>
            <person name="Cros-Aarteil S."/>
            <person name="Calhoun S."/>
            <person name="Haridas S."/>
            <person name="Kuo A."/>
            <person name="Mondo S."/>
            <person name="Pangilinan J."/>
            <person name="Riley R."/>
            <person name="Labutti K."/>
            <person name="Andreopoulos B."/>
            <person name="Lipzen A."/>
            <person name="Chen C."/>
            <person name="Yanf M."/>
            <person name="Daum C."/>
            <person name="Ng V."/>
            <person name="Clum A."/>
            <person name="Steindorff A."/>
            <person name="Ohm R."/>
            <person name="Martin F."/>
            <person name="Silar P."/>
            <person name="Natvig D."/>
            <person name="Lalanne C."/>
            <person name="Gautier V."/>
            <person name="Ament-Velasquez S.L."/>
            <person name="Kruys A."/>
            <person name="Hutchinson M.I."/>
            <person name="Powell A.J."/>
            <person name="Barry K."/>
            <person name="Miller A.N."/>
            <person name="Grigoriev I.V."/>
            <person name="Debuchy R."/>
            <person name="Gladieux P."/>
            <person name="Thoren M.H."/>
            <person name="Johannesson H."/>
        </authorList>
    </citation>
    <scope>NUCLEOTIDE SEQUENCE</scope>
    <source>
        <strain evidence="5">CBS 606.72</strain>
    </source>
</reference>
<organism evidence="5 6">
    <name type="scientific">Immersiella caudata</name>
    <dbReference type="NCBI Taxonomy" id="314043"/>
    <lineage>
        <taxon>Eukaryota</taxon>
        <taxon>Fungi</taxon>
        <taxon>Dikarya</taxon>
        <taxon>Ascomycota</taxon>
        <taxon>Pezizomycotina</taxon>
        <taxon>Sordariomycetes</taxon>
        <taxon>Sordariomycetidae</taxon>
        <taxon>Sordariales</taxon>
        <taxon>Lasiosphaeriaceae</taxon>
        <taxon>Immersiella</taxon>
    </lineage>
</organism>
<dbReference type="GO" id="GO:0034965">
    <property type="term" value="P:intronic box C/D snoRNA processing"/>
    <property type="evidence" value="ECO:0007669"/>
    <property type="project" value="TreeGrafter"/>
</dbReference>
<evidence type="ECO:0000256" key="2">
    <source>
        <dbReference type="ARBA" id="ARBA00022694"/>
    </source>
</evidence>
<dbReference type="GO" id="GO:0000172">
    <property type="term" value="C:ribonuclease MRP complex"/>
    <property type="evidence" value="ECO:0007669"/>
    <property type="project" value="InterPro"/>
</dbReference>
<dbReference type="Pfam" id="PF12328">
    <property type="entry name" value="Rpp20"/>
    <property type="match status" value="1"/>
</dbReference>
<dbReference type="PANTHER" id="PTHR28256:SF1">
    <property type="entry name" value="RIBONUCLEASES P_MRP PROTEIN SUBUNIT POP7"/>
    <property type="match status" value="1"/>
</dbReference>
<dbReference type="GO" id="GO:0000294">
    <property type="term" value="P:nuclear-transcribed mRNA catabolic process, RNase MRP-dependent"/>
    <property type="evidence" value="ECO:0007669"/>
    <property type="project" value="TreeGrafter"/>
</dbReference>
<accession>A0AA39XH12</accession>
<dbReference type="GO" id="GO:0006364">
    <property type="term" value="P:rRNA processing"/>
    <property type="evidence" value="ECO:0007669"/>
    <property type="project" value="TreeGrafter"/>
</dbReference>
<gene>
    <name evidence="5" type="ORF">B0T14DRAFT_507941</name>
</gene>
<dbReference type="AlphaFoldDB" id="A0AA39XH12"/>
<feature type="region of interest" description="Disordered" evidence="4">
    <location>
        <begin position="1"/>
        <end position="39"/>
    </location>
</feature>
<evidence type="ECO:0000313" key="6">
    <source>
        <dbReference type="Proteomes" id="UP001175000"/>
    </source>
</evidence>
<dbReference type="Proteomes" id="UP001175000">
    <property type="component" value="Unassembled WGS sequence"/>
</dbReference>
<evidence type="ECO:0000256" key="1">
    <source>
        <dbReference type="ARBA" id="ARBA00004123"/>
    </source>
</evidence>